<dbReference type="InterPro" id="IPR006084">
    <property type="entry name" value="XPG/Rad2"/>
</dbReference>
<proteinExistence type="inferred from homology"/>
<dbReference type="SUPFAM" id="SSF88723">
    <property type="entry name" value="PIN domain-like"/>
    <property type="match status" value="1"/>
</dbReference>
<evidence type="ECO:0000256" key="5">
    <source>
        <dbReference type="ARBA" id="ARBA00022763"/>
    </source>
</evidence>
<keyword evidence="4" id="KW-0255">Endonuclease</keyword>
<dbReference type="InterPro" id="IPR006086">
    <property type="entry name" value="XPG-I_dom"/>
</dbReference>
<sequence>MGVKLVFVMEGEAPKIKAETMSKRTEMGFRGMLSGLRGVLGQCAEMLDCLGVPWVQAAGEAEALCAFLDSQGFVDGCITNDGDAFLYGAQTVYRNFNMNTKDPQIDCYRMSRVTEELQLERETLVGVALLLGCDYLPKGVAGVGKEQTLKLIKNLQGQTLLQKFNEWKRSTSETLQLPGKKVSHCLVCHHPGSAKSHERNGCVFCDSKRFCQPQDYDSQCPCDWHRSEHARQASAVEPKQCCTIYCEVHLTLQIINEFLIPKDKPIYSFRRRKPNLLLMQNFALDKLEWPKHYTSKKVLELLTYVELSSGGNQVGLRISCLERRRKWSLLPSLNLSLFVTL</sequence>
<dbReference type="GO" id="GO:0006281">
    <property type="term" value="P:DNA repair"/>
    <property type="evidence" value="ECO:0007669"/>
    <property type="project" value="UniProtKB-KW"/>
</dbReference>
<dbReference type="AlphaFoldDB" id="A0A4W4H5H4"/>
<comment type="cofactor">
    <cofactor evidence="1">
        <name>Mg(2+)</name>
        <dbReference type="ChEBI" id="CHEBI:18420"/>
    </cofactor>
</comment>
<dbReference type="FunFam" id="1.10.150.20:FF:000030">
    <property type="entry name" value="Flap endonuclease GEN-like 1"/>
    <property type="match status" value="1"/>
</dbReference>
<accession>A0A4W4H5H4</accession>
<reference evidence="11" key="4">
    <citation type="submission" date="2025-08" db="UniProtKB">
        <authorList>
            <consortium name="Ensembl"/>
        </authorList>
    </citation>
    <scope>IDENTIFICATION</scope>
</reference>
<keyword evidence="8" id="KW-0234">DNA repair</keyword>
<dbReference type="Gene3D" id="3.40.50.1010">
    <property type="entry name" value="5'-nuclease"/>
    <property type="match status" value="1"/>
</dbReference>
<keyword evidence="5" id="KW-0227">DNA damage</keyword>
<keyword evidence="2" id="KW-0540">Nuclease</keyword>
<evidence type="ECO:0000256" key="6">
    <source>
        <dbReference type="ARBA" id="ARBA00022801"/>
    </source>
</evidence>
<dbReference type="PANTHER" id="PTHR11081:SF70">
    <property type="entry name" value="FLAP ENDONUCLEASE GEN HOMOLOG 1"/>
    <property type="match status" value="1"/>
</dbReference>
<evidence type="ECO:0000256" key="1">
    <source>
        <dbReference type="ARBA" id="ARBA00001946"/>
    </source>
</evidence>
<evidence type="ECO:0000259" key="10">
    <source>
        <dbReference type="SMART" id="SM00484"/>
    </source>
</evidence>
<dbReference type="Proteomes" id="UP000314983">
    <property type="component" value="Chromosome 7"/>
</dbReference>
<reference evidence="11" key="5">
    <citation type="submission" date="2025-09" db="UniProtKB">
        <authorList>
            <consortium name="Ensembl"/>
        </authorList>
    </citation>
    <scope>IDENTIFICATION</scope>
</reference>
<organism evidence="11 12">
    <name type="scientific">Electrophorus electricus</name>
    <name type="common">Electric eel</name>
    <name type="synonym">Gymnotus electricus</name>
    <dbReference type="NCBI Taxonomy" id="8005"/>
    <lineage>
        <taxon>Eukaryota</taxon>
        <taxon>Metazoa</taxon>
        <taxon>Chordata</taxon>
        <taxon>Craniata</taxon>
        <taxon>Vertebrata</taxon>
        <taxon>Euteleostomi</taxon>
        <taxon>Actinopterygii</taxon>
        <taxon>Neopterygii</taxon>
        <taxon>Teleostei</taxon>
        <taxon>Ostariophysi</taxon>
        <taxon>Gymnotiformes</taxon>
        <taxon>Gymnotoidei</taxon>
        <taxon>Gymnotidae</taxon>
        <taxon>Electrophorus</taxon>
    </lineage>
</organism>
<dbReference type="Ensembl" id="ENSEEET00000044256.2">
    <property type="protein sequence ID" value="ENSEEEP00000043756.1"/>
    <property type="gene ID" value="ENSEEEG00000020683.2"/>
</dbReference>
<evidence type="ECO:0000256" key="8">
    <source>
        <dbReference type="ARBA" id="ARBA00023204"/>
    </source>
</evidence>
<evidence type="ECO:0000313" key="12">
    <source>
        <dbReference type="Proteomes" id="UP000314983"/>
    </source>
</evidence>
<reference evidence="11" key="3">
    <citation type="submission" date="2020-05" db="EMBL/GenBank/DDBJ databases">
        <title>Electrophorus electricus (electric eel) genome, fEleEle1, primary haplotype.</title>
        <authorList>
            <person name="Myers G."/>
            <person name="Meyer A."/>
            <person name="Fedrigo O."/>
            <person name="Formenti G."/>
            <person name="Rhie A."/>
            <person name="Tracey A."/>
            <person name="Sims Y."/>
            <person name="Jarvis E.D."/>
        </authorList>
    </citation>
    <scope>NUCLEOTIDE SEQUENCE [LARGE SCALE GENOMIC DNA]</scope>
</reference>
<gene>
    <name evidence="11" type="primary">PHF19</name>
</gene>
<dbReference type="SUPFAM" id="SSF47807">
    <property type="entry name" value="5' to 3' exonuclease, C-terminal subdomain"/>
    <property type="match status" value="1"/>
</dbReference>
<reference evidence="12" key="2">
    <citation type="journal article" date="2017" name="Sci. Adv.">
        <title>A tail of two voltages: Proteomic comparison of the three electric organs of the electric eel.</title>
        <authorList>
            <person name="Traeger L.L."/>
            <person name="Sabat G."/>
            <person name="Barrett-Wilt G.A."/>
            <person name="Wells G.B."/>
            <person name="Sussman M.R."/>
        </authorList>
    </citation>
    <scope>NUCLEOTIDE SEQUENCE [LARGE SCALE GENOMIC DNA]</scope>
</reference>
<evidence type="ECO:0000256" key="9">
    <source>
        <dbReference type="ARBA" id="ARBA00038112"/>
    </source>
</evidence>
<evidence type="ECO:0000256" key="7">
    <source>
        <dbReference type="ARBA" id="ARBA00022842"/>
    </source>
</evidence>
<evidence type="ECO:0000256" key="2">
    <source>
        <dbReference type="ARBA" id="ARBA00022722"/>
    </source>
</evidence>
<name>A0A4W4H5H4_ELEEL</name>
<dbReference type="GO" id="GO:0000400">
    <property type="term" value="F:four-way junction DNA binding"/>
    <property type="evidence" value="ECO:0007669"/>
    <property type="project" value="TreeGrafter"/>
</dbReference>
<dbReference type="Gene3D" id="1.10.150.20">
    <property type="entry name" value="5' to 3' exonuclease, C-terminal subdomain"/>
    <property type="match status" value="1"/>
</dbReference>
<dbReference type="PRINTS" id="PR00853">
    <property type="entry name" value="XPGRADSUPER"/>
</dbReference>
<keyword evidence="12" id="KW-1185">Reference proteome</keyword>
<keyword evidence="3" id="KW-0479">Metal-binding</keyword>
<dbReference type="GO" id="GO:0046872">
    <property type="term" value="F:metal ion binding"/>
    <property type="evidence" value="ECO:0007669"/>
    <property type="project" value="UniProtKB-KW"/>
</dbReference>
<evidence type="ECO:0000256" key="3">
    <source>
        <dbReference type="ARBA" id="ARBA00022723"/>
    </source>
</evidence>
<dbReference type="SMART" id="SM00484">
    <property type="entry name" value="XPGI"/>
    <property type="match status" value="1"/>
</dbReference>
<evidence type="ECO:0000256" key="4">
    <source>
        <dbReference type="ARBA" id="ARBA00022759"/>
    </source>
</evidence>
<dbReference type="PANTHER" id="PTHR11081">
    <property type="entry name" value="FLAP ENDONUCLEASE FAMILY MEMBER"/>
    <property type="match status" value="1"/>
</dbReference>
<comment type="similarity">
    <text evidence="9">Belongs to the XPG/RAD2 endonuclease family. GEN subfamily.</text>
</comment>
<dbReference type="Pfam" id="PF00867">
    <property type="entry name" value="XPG_I"/>
    <property type="match status" value="1"/>
</dbReference>
<protein>
    <recommendedName>
        <fullName evidence="10">XPG-I domain-containing protein</fullName>
    </recommendedName>
</protein>
<dbReference type="GeneTree" id="ENSGT00940000159266"/>
<evidence type="ECO:0000313" key="11">
    <source>
        <dbReference type="Ensembl" id="ENSEEEP00000043756.1"/>
    </source>
</evidence>
<dbReference type="GO" id="GO:0008821">
    <property type="term" value="F:crossover junction DNA endonuclease activity"/>
    <property type="evidence" value="ECO:0007669"/>
    <property type="project" value="UniProtKB-ARBA"/>
</dbReference>
<feature type="domain" description="XPG-I" evidence="10">
    <location>
        <begin position="48"/>
        <end position="119"/>
    </location>
</feature>
<keyword evidence="6" id="KW-0378">Hydrolase</keyword>
<dbReference type="InterPro" id="IPR036279">
    <property type="entry name" value="5-3_exonuclease_C_sf"/>
</dbReference>
<dbReference type="STRING" id="8005.ENSEEEP00000043756"/>
<dbReference type="InterPro" id="IPR029060">
    <property type="entry name" value="PIN-like_dom_sf"/>
</dbReference>
<keyword evidence="7" id="KW-0460">Magnesium</keyword>
<reference evidence="12" key="1">
    <citation type="journal article" date="2014" name="Science">
        <title>Nonhuman genetics. Genomic basis for the convergent evolution of electric organs.</title>
        <authorList>
            <person name="Gallant J.R."/>
            <person name="Traeger L.L."/>
            <person name="Volkening J.D."/>
            <person name="Moffett H."/>
            <person name="Chen P.H."/>
            <person name="Novina C.D."/>
            <person name="Phillips G.N.Jr."/>
            <person name="Anand R."/>
            <person name="Wells G.B."/>
            <person name="Pinch M."/>
            <person name="Guth R."/>
            <person name="Unguez G.A."/>
            <person name="Albert J.S."/>
            <person name="Zakon H.H."/>
            <person name="Samanta M.P."/>
            <person name="Sussman M.R."/>
        </authorList>
    </citation>
    <scope>NUCLEOTIDE SEQUENCE [LARGE SCALE GENOMIC DNA]</scope>
</reference>
<dbReference type="GO" id="GO:0017108">
    <property type="term" value="F:5'-flap endonuclease activity"/>
    <property type="evidence" value="ECO:0007669"/>
    <property type="project" value="TreeGrafter"/>
</dbReference>